<proteinExistence type="predicted"/>
<dbReference type="Proteomes" id="UP000823893">
    <property type="component" value="Unassembled WGS sequence"/>
</dbReference>
<reference evidence="2" key="1">
    <citation type="journal article" date="2021" name="PeerJ">
        <title>Extensive microbial diversity within the chicken gut microbiome revealed by metagenomics and culture.</title>
        <authorList>
            <person name="Gilroy R."/>
            <person name="Ravi A."/>
            <person name="Getino M."/>
            <person name="Pursley I."/>
            <person name="Horton D.L."/>
            <person name="Alikhan N.F."/>
            <person name="Baker D."/>
            <person name="Gharbi K."/>
            <person name="Hall N."/>
            <person name="Watson M."/>
            <person name="Adriaenssens E.M."/>
            <person name="Foster-Nyarko E."/>
            <person name="Jarju S."/>
            <person name="Secka A."/>
            <person name="Antonio M."/>
            <person name="Oren A."/>
            <person name="Chaudhuri R.R."/>
            <person name="La Ragione R."/>
            <person name="Hildebrand F."/>
            <person name="Pallen M.J."/>
        </authorList>
    </citation>
    <scope>NUCLEOTIDE SEQUENCE</scope>
    <source>
        <strain evidence="2">ChiSxjej6B18-287</strain>
    </source>
</reference>
<feature type="transmembrane region" description="Helical" evidence="1">
    <location>
        <begin position="129"/>
        <end position="150"/>
    </location>
</feature>
<keyword evidence="1" id="KW-1133">Transmembrane helix</keyword>
<comment type="caution">
    <text evidence="2">The sequence shown here is derived from an EMBL/GenBank/DDBJ whole genome shotgun (WGS) entry which is preliminary data.</text>
</comment>
<dbReference type="EMBL" id="DWWV01000151">
    <property type="protein sequence ID" value="HJC11406.1"/>
    <property type="molecule type" value="Genomic_DNA"/>
</dbReference>
<reference evidence="2" key="2">
    <citation type="submission" date="2021-04" db="EMBL/GenBank/DDBJ databases">
        <authorList>
            <person name="Gilroy R."/>
        </authorList>
    </citation>
    <scope>NUCLEOTIDE SEQUENCE</scope>
    <source>
        <strain evidence="2">ChiSxjej6B18-287</strain>
    </source>
</reference>
<organism evidence="2 3">
    <name type="scientific">Candidatus Blautia merdigallinarum</name>
    <dbReference type="NCBI Taxonomy" id="2838495"/>
    <lineage>
        <taxon>Bacteria</taxon>
        <taxon>Bacillati</taxon>
        <taxon>Bacillota</taxon>
        <taxon>Clostridia</taxon>
        <taxon>Lachnospirales</taxon>
        <taxon>Lachnospiraceae</taxon>
        <taxon>Blautia</taxon>
    </lineage>
</organism>
<keyword evidence="1" id="KW-0812">Transmembrane</keyword>
<feature type="transmembrane region" description="Helical" evidence="1">
    <location>
        <begin position="6"/>
        <end position="30"/>
    </location>
</feature>
<evidence type="ECO:0000313" key="3">
    <source>
        <dbReference type="Proteomes" id="UP000823893"/>
    </source>
</evidence>
<keyword evidence="1" id="KW-0472">Membrane</keyword>
<evidence type="ECO:0000256" key="1">
    <source>
        <dbReference type="SAM" id="Phobius"/>
    </source>
</evidence>
<sequence>MSFDARFVIIGVMGTALLAWVIFCAIKFILQGRDLILKSGFTVHVKCEKCGTVYETSSDEFAKPGISKSRSVSRTKITGAAFVNRPQYSYYAKKFDCPCCGKRRYAQVLNINELNDMVAGSTIKTGIRWLIIMAAGGLIILAAAAIPLHFANRAVDKRIEELEQQRYEDFKERYGL</sequence>
<name>A0A9D2N5S8_9FIRM</name>
<gene>
    <name evidence="2" type="ORF">H9935_11480</name>
</gene>
<dbReference type="AlphaFoldDB" id="A0A9D2N5S8"/>
<accession>A0A9D2N5S8</accession>
<evidence type="ECO:0000313" key="2">
    <source>
        <dbReference type="EMBL" id="HJC11406.1"/>
    </source>
</evidence>
<protein>
    <submittedName>
        <fullName evidence="2">Uncharacterized protein</fullName>
    </submittedName>
</protein>